<dbReference type="Proteomes" id="UP001062846">
    <property type="component" value="Chromosome 3"/>
</dbReference>
<keyword evidence="2" id="KW-1185">Reference proteome</keyword>
<evidence type="ECO:0000313" key="1">
    <source>
        <dbReference type="EMBL" id="KAI8563959.1"/>
    </source>
</evidence>
<gene>
    <name evidence="1" type="ORF">RHMOL_Rhmol03G0148500</name>
</gene>
<reference evidence="1" key="1">
    <citation type="submission" date="2022-02" db="EMBL/GenBank/DDBJ databases">
        <title>Plant Genome Project.</title>
        <authorList>
            <person name="Zhang R.-G."/>
        </authorList>
    </citation>
    <scope>NUCLEOTIDE SEQUENCE</scope>
    <source>
        <strain evidence="1">AT1</strain>
    </source>
</reference>
<name>A0ACC0PFQ8_RHOML</name>
<organism evidence="1 2">
    <name type="scientific">Rhododendron molle</name>
    <name type="common">Chinese azalea</name>
    <name type="synonym">Azalea mollis</name>
    <dbReference type="NCBI Taxonomy" id="49168"/>
    <lineage>
        <taxon>Eukaryota</taxon>
        <taxon>Viridiplantae</taxon>
        <taxon>Streptophyta</taxon>
        <taxon>Embryophyta</taxon>
        <taxon>Tracheophyta</taxon>
        <taxon>Spermatophyta</taxon>
        <taxon>Magnoliopsida</taxon>
        <taxon>eudicotyledons</taxon>
        <taxon>Gunneridae</taxon>
        <taxon>Pentapetalae</taxon>
        <taxon>asterids</taxon>
        <taxon>Ericales</taxon>
        <taxon>Ericaceae</taxon>
        <taxon>Ericoideae</taxon>
        <taxon>Rhodoreae</taxon>
        <taxon>Rhododendron</taxon>
    </lineage>
</organism>
<proteinExistence type="predicted"/>
<protein>
    <submittedName>
        <fullName evidence="1">Uncharacterized protein</fullName>
    </submittedName>
</protein>
<sequence>MAKEESSNPKSRWSLTGMTALVTGGTRGIGASSAELRSTYLSKEALSASIRPPSPGERAHCS</sequence>
<dbReference type="EMBL" id="CM046390">
    <property type="protein sequence ID" value="KAI8563959.1"/>
    <property type="molecule type" value="Genomic_DNA"/>
</dbReference>
<comment type="caution">
    <text evidence="1">The sequence shown here is derived from an EMBL/GenBank/DDBJ whole genome shotgun (WGS) entry which is preliminary data.</text>
</comment>
<accession>A0ACC0PFQ8</accession>
<evidence type="ECO:0000313" key="2">
    <source>
        <dbReference type="Proteomes" id="UP001062846"/>
    </source>
</evidence>